<dbReference type="SUPFAM" id="SSF47090">
    <property type="entry name" value="PGBD-like"/>
    <property type="match status" value="1"/>
</dbReference>
<feature type="signal peptide" evidence="1">
    <location>
        <begin position="1"/>
        <end position="23"/>
    </location>
</feature>
<feature type="chain" id="PRO_5041932970" evidence="1">
    <location>
        <begin position="24"/>
        <end position="426"/>
    </location>
</feature>
<dbReference type="InterPro" id="IPR011970">
    <property type="entry name" value="MltB_2"/>
</dbReference>
<dbReference type="Pfam" id="PF13406">
    <property type="entry name" value="SLT_2"/>
    <property type="match status" value="1"/>
</dbReference>
<dbReference type="Gene3D" id="1.10.8.350">
    <property type="entry name" value="Bacterial muramidase"/>
    <property type="match status" value="1"/>
</dbReference>
<feature type="domain" description="Peptidoglycan binding-like" evidence="2">
    <location>
        <begin position="364"/>
        <end position="416"/>
    </location>
</feature>
<dbReference type="InterPro" id="IPR043426">
    <property type="entry name" value="MltB-like"/>
</dbReference>
<evidence type="ECO:0000313" key="4">
    <source>
        <dbReference type="EMBL" id="WBE25000.1"/>
    </source>
</evidence>
<evidence type="ECO:0000259" key="2">
    <source>
        <dbReference type="Pfam" id="PF01471"/>
    </source>
</evidence>
<dbReference type="RefSeq" id="WP_269817943.1">
    <property type="nucleotide sequence ID" value="NZ_CP114976.1"/>
</dbReference>
<keyword evidence="1" id="KW-0732">Signal</keyword>
<evidence type="ECO:0000256" key="1">
    <source>
        <dbReference type="SAM" id="SignalP"/>
    </source>
</evidence>
<dbReference type="InterPro" id="IPR036365">
    <property type="entry name" value="PGBD-like_sf"/>
</dbReference>
<dbReference type="SUPFAM" id="SSF53955">
    <property type="entry name" value="Lysozyme-like"/>
    <property type="match status" value="1"/>
</dbReference>
<dbReference type="KEGG" id="dce:O6P33_11650"/>
<gene>
    <name evidence="4" type="ORF">O6P33_11650</name>
</gene>
<reference evidence="4 5" key="1">
    <citation type="submission" date="2022-12" db="EMBL/GenBank/DDBJ databases">
        <title>Coexistence and Characterization of a Novel Tigecycline Resistance gene tet(X) variant and blaNDM-1 in a Pseudomonas caeni Isolate of Chicken Origin.</title>
        <authorList>
            <person name="Lu X."/>
            <person name="Zhang L."/>
            <person name="Li R."/>
            <person name="Wang Z."/>
        </authorList>
    </citation>
    <scope>NUCLEOTIDE SEQUENCE [LARGE SCALE GENOMIC DNA]</scope>
    <source>
        <strain evidence="4 5">CE14</strain>
    </source>
</reference>
<accession>A0AAF0AJ18</accession>
<evidence type="ECO:0000313" key="5">
    <source>
        <dbReference type="Proteomes" id="UP001212189"/>
    </source>
</evidence>
<dbReference type="InterPro" id="IPR023346">
    <property type="entry name" value="Lysozyme-like_dom_sf"/>
</dbReference>
<dbReference type="Proteomes" id="UP001212189">
    <property type="component" value="Chromosome"/>
</dbReference>
<evidence type="ECO:0000259" key="3">
    <source>
        <dbReference type="Pfam" id="PF13406"/>
    </source>
</evidence>
<dbReference type="NCBIfam" id="TIGR02283">
    <property type="entry name" value="MltB_2"/>
    <property type="match status" value="1"/>
</dbReference>
<dbReference type="FunFam" id="1.10.8.350:FF:000001">
    <property type="entry name" value="Lytic murein transglycosylase B"/>
    <property type="match status" value="1"/>
</dbReference>
<protein>
    <submittedName>
        <fullName evidence="4">Lytic murein transglycosylase</fullName>
    </submittedName>
</protein>
<feature type="domain" description="Transglycosylase SLT" evidence="3">
    <location>
        <begin position="50"/>
        <end position="343"/>
    </location>
</feature>
<keyword evidence="5" id="KW-1185">Reference proteome</keyword>
<dbReference type="PANTHER" id="PTHR30163">
    <property type="entry name" value="MEMBRANE-BOUND LYTIC MUREIN TRANSGLYCOSYLASE B"/>
    <property type="match status" value="1"/>
</dbReference>
<dbReference type="InterPro" id="IPR036366">
    <property type="entry name" value="PGBDSf"/>
</dbReference>
<dbReference type="PANTHER" id="PTHR30163:SF8">
    <property type="entry name" value="LYTIC MUREIN TRANSGLYCOSYLASE"/>
    <property type="match status" value="1"/>
</dbReference>
<dbReference type="InterPro" id="IPR002477">
    <property type="entry name" value="Peptidoglycan-bd-like"/>
</dbReference>
<name>A0AAF0AJ18_9GAMM</name>
<dbReference type="GO" id="GO:0009253">
    <property type="term" value="P:peptidoglycan catabolic process"/>
    <property type="evidence" value="ECO:0007669"/>
    <property type="project" value="TreeGrafter"/>
</dbReference>
<dbReference type="GO" id="GO:0008933">
    <property type="term" value="F:peptidoglycan lytic transglycosylase activity"/>
    <property type="evidence" value="ECO:0007669"/>
    <property type="project" value="TreeGrafter"/>
</dbReference>
<dbReference type="CDD" id="cd13399">
    <property type="entry name" value="Slt35-like"/>
    <property type="match status" value="1"/>
</dbReference>
<dbReference type="Pfam" id="PF01471">
    <property type="entry name" value="PG_binding_1"/>
    <property type="match status" value="1"/>
</dbReference>
<organism evidence="4 5">
    <name type="scientific">Denitrificimonas caeni</name>
    <dbReference type="NCBI Taxonomy" id="521720"/>
    <lineage>
        <taxon>Bacteria</taxon>
        <taxon>Pseudomonadati</taxon>
        <taxon>Pseudomonadota</taxon>
        <taxon>Gammaproteobacteria</taxon>
        <taxon>Pseudomonadales</taxon>
        <taxon>Pseudomonadaceae</taxon>
        <taxon>Denitrificimonas</taxon>
    </lineage>
</organism>
<sequence>MFERLPSFTLLMVIGLYVNQASANTLTPPATPGISTASTAKITPVATAQSFADWRAGLRMQAINEGISPLVFEQAFAGVTPDPQVIAADQSQPEFSRPVWEYLDSAVSSWRVARGKALLAEHAKTLQAIEARYQVDSSILVAVWGMESSFGRQIGDKNVIRSLATLAYEGRRSAFWRSQLIAALHILQEGDTSINGMLGSWAGAMGQTQFMPTTYLQYAVDFDGDGRRDIWQSSADALASAANYLNQSGWQPQQTWGFAVQLPRNFDYAIADGVQSKTLAQWQALGISADTDMSSAQMAQQTATLFLPSGYQGPAYLLLNNFRSILKYNNSSSYALAIGLLANALQGDYSPATNWPKHDRMLSRKERTELQTLLNQLGFDSGKPDGIIGVNSRQAVRSFQQAQGLPADGYPNAQLLENVRRVAKGQ</sequence>
<dbReference type="InterPro" id="IPR031304">
    <property type="entry name" value="SLT_2"/>
</dbReference>
<dbReference type="Gene3D" id="1.10.530.10">
    <property type="match status" value="1"/>
</dbReference>
<proteinExistence type="predicted"/>
<dbReference type="Gene3D" id="1.10.101.10">
    <property type="entry name" value="PGBD-like superfamily/PGBD"/>
    <property type="match status" value="1"/>
</dbReference>
<dbReference type="AlphaFoldDB" id="A0AAF0AJ18"/>
<dbReference type="EMBL" id="CP114976">
    <property type="protein sequence ID" value="WBE25000.1"/>
    <property type="molecule type" value="Genomic_DNA"/>
</dbReference>